<dbReference type="InterPro" id="IPR022742">
    <property type="entry name" value="Hydrolase_4"/>
</dbReference>
<organism evidence="2 3">
    <name type="scientific">Methylobacterium nodulans (strain LMG 21967 / CNCM I-2342 / ORS 2060)</name>
    <dbReference type="NCBI Taxonomy" id="460265"/>
    <lineage>
        <taxon>Bacteria</taxon>
        <taxon>Pseudomonadati</taxon>
        <taxon>Pseudomonadota</taxon>
        <taxon>Alphaproteobacteria</taxon>
        <taxon>Hyphomicrobiales</taxon>
        <taxon>Methylobacteriaceae</taxon>
        <taxon>Methylobacterium</taxon>
    </lineage>
</organism>
<gene>
    <name evidence="2" type="ordered locus">Mnod_7460</name>
</gene>
<dbReference type="STRING" id="460265.Mnod_7460"/>
<dbReference type="Proteomes" id="UP000008207">
    <property type="component" value="Chromosome"/>
</dbReference>
<proteinExistence type="predicted"/>
<name>B8IN81_METNO</name>
<feature type="domain" description="Serine aminopeptidase S33" evidence="1">
    <location>
        <begin position="51"/>
        <end position="280"/>
    </location>
</feature>
<dbReference type="InterPro" id="IPR029058">
    <property type="entry name" value="AB_hydrolase_fold"/>
</dbReference>
<dbReference type="GO" id="GO:0016787">
    <property type="term" value="F:hydrolase activity"/>
    <property type="evidence" value="ECO:0007669"/>
    <property type="project" value="UniProtKB-KW"/>
</dbReference>
<dbReference type="HOGENOM" id="CLU_865711_0_0_5"/>
<evidence type="ECO:0000313" key="2">
    <source>
        <dbReference type="EMBL" id="ACL62197.1"/>
    </source>
</evidence>
<dbReference type="OrthoDB" id="9798884at2"/>
<dbReference type="Gene3D" id="3.40.50.1820">
    <property type="entry name" value="alpha/beta hydrolase"/>
    <property type="match status" value="1"/>
</dbReference>
<accession>B8IN81</accession>
<dbReference type="Pfam" id="PF12146">
    <property type="entry name" value="Hydrolase_4"/>
    <property type="match status" value="1"/>
</dbReference>
<keyword evidence="2" id="KW-0378">Hydrolase</keyword>
<evidence type="ECO:0000313" key="3">
    <source>
        <dbReference type="Proteomes" id="UP000008207"/>
    </source>
</evidence>
<dbReference type="PANTHER" id="PTHR11614">
    <property type="entry name" value="PHOSPHOLIPASE-RELATED"/>
    <property type="match status" value="1"/>
</dbReference>
<reference evidence="2 3" key="1">
    <citation type="submission" date="2009-01" db="EMBL/GenBank/DDBJ databases">
        <title>Complete sequence of chromosome of Methylobacterium nodulans ORS 2060.</title>
        <authorList>
            <consortium name="US DOE Joint Genome Institute"/>
            <person name="Lucas S."/>
            <person name="Copeland A."/>
            <person name="Lapidus A."/>
            <person name="Glavina del Rio T."/>
            <person name="Dalin E."/>
            <person name="Tice H."/>
            <person name="Bruce D."/>
            <person name="Goodwin L."/>
            <person name="Pitluck S."/>
            <person name="Sims D."/>
            <person name="Brettin T."/>
            <person name="Detter J.C."/>
            <person name="Han C."/>
            <person name="Larimer F."/>
            <person name="Land M."/>
            <person name="Hauser L."/>
            <person name="Kyrpides N."/>
            <person name="Ivanova N."/>
            <person name="Marx C.J."/>
            <person name="Richardson P."/>
        </authorList>
    </citation>
    <scope>NUCLEOTIDE SEQUENCE [LARGE SCALE GENOMIC DNA]</scope>
    <source>
        <strain evidence="3">LMG 21967 / CNCM I-2342 / ORS 2060</strain>
    </source>
</reference>
<evidence type="ECO:0000259" key="1">
    <source>
        <dbReference type="Pfam" id="PF12146"/>
    </source>
</evidence>
<dbReference type="SUPFAM" id="SSF53474">
    <property type="entry name" value="alpha/beta-Hydrolases"/>
    <property type="match status" value="1"/>
</dbReference>
<dbReference type="InterPro" id="IPR051044">
    <property type="entry name" value="MAG_DAG_Lipase"/>
</dbReference>
<dbReference type="eggNOG" id="COG2267">
    <property type="taxonomic scope" value="Bacteria"/>
</dbReference>
<dbReference type="AlphaFoldDB" id="B8IN81"/>
<dbReference type="RefSeq" id="WP_015933755.1">
    <property type="nucleotide sequence ID" value="NC_011894.1"/>
</dbReference>
<dbReference type="EMBL" id="CP001349">
    <property type="protein sequence ID" value="ACL62197.1"/>
    <property type="molecule type" value="Genomic_DNA"/>
</dbReference>
<protein>
    <submittedName>
        <fullName evidence="2">Alpha/beta hydrolase fold protein</fullName>
    </submittedName>
</protein>
<sequence>MSKTIDFVGFLSRLSGEKVMSGLKRKISSSGTPSVELAFELHLPNNSFSDLLIFYHGGGAHRRAGYDRLGDALVRDGGIAVCLPDLRGHGASGGRRGHAPTPDAIWDDVDRLVGAMRREFPGTRVHLGGHSSGAGMLLNHLTRRRPAEPVDGLVLLAPELGFRSGLYRDHSTFGSFARVSTWPFLLSAFSGGHLGAGIEAVRFDYGNAENVEGCLASYTVGMANAVTPTDPARQLGRLSVPTTIGLPENDELIDVERLEAFLARHAAKEVRWERLPGLGHLDVLLGAAPFIRSALLLDSPPGGGQ</sequence>
<dbReference type="KEGG" id="mno:Mnod_7460"/>
<keyword evidence="3" id="KW-1185">Reference proteome</keyword>